<sequence length="108" mass="12218">MGEAINAKILHSEDFLLYPPRKGGGREILPIFLTGTFLWSILNAWQNILNKRAGGARRFRGIWRGKPEDCRPFVLATRESRKNPGRAILDGLEGRSRRKFPACAGDLR</sequence>
<dbReference type="AlphaFoldDB" id="A0A1G2KS24"/>
<name>A0A1G2KS24_9BACT</name>
<dbReference type="Proteomes" id="UP000177811">
    <property type="component" value="Unassembled WGS sequence"/>
</dbReference>
<proteinExistence type="predicted"/>
<dbReference type="EMBL" id="MHQL01000041">
    <property type="protein sequence ID" value="OHA02226.1"/>
    <property type="molecule type" value="Genomic_DNA"/>
</dbReference>
<keyword evidence="1" id="KW-1133">Transmembrane helix</keyword>
<feature type="transmembrane region" description="Helical" evidence="1">
    <location>
        <begin position="28"/>
        <end position="49"/>
    </location>
</feature>
<organism evidence="2 3">
    <name type="scientific">Candidatus Sungbacteria bacterium RIFCSPHIGHO2_02_FULL_51_29</name>
    <dbReference type="NCBI Taxonomy" id="1802273"/>
    <lineage>
        <taxon>Bacteria</taxon>
        <taxon>Candidatus Sungiibacteriota</taxon>
    </lineage>
</organism>
<evidence type="ECO:0000313" key="3">
    <source>
        <dbReference type="Proteomes" id="UP000177811"/>
    </source>
</evidence>
<evidence type="ECO:0000256" key="1">
    <source>
        <dbReference type="SAM" id="Phobius"/>
    </source>
</evidence>
<evidence type="ECO:0000313" key="2">
    <source>
        <dbReference type="EMBL" id="OHA02226.1"/>
    </source>
</evidence>
<gene>
    <name evidence="2" type="ORF">A3C16_03945</name>
</gene>
<keyword evidence="1" id="KW-0472">Membrane</keyword>
<accession>A0A1G2KS24</accession>
<keyword evidence="1" id="KW-0812">Transmembrane</keyword>
<protein>
    <submittedName>
        <fullName evidence="2">Uncharacterized protein</fullName>
    </submittedName>
</protein>
<reference evidence="2 3" key="1">
    <citation type="journal article" date="2016" name="Nat. Commun.">
        <title>Thousands of microbial genomes shed light on interconnected biogeochemical processes in an aquifer system.</title>
        <authorList>
            <person name="Anantharaman K."/>
            <person name="Brown C.T."/>
            <person name="Hug L.A."/>
            <person name="Sharon I."/>
            <person name="Castelle C.J."/>
            <person name="Probst A.J."/>
            <person name="Thomas B.C."/>
            <person name="Singh A."/>
            <person name="Wilkins M.J."/>
            <person name="Karaoz U."/>
            <person name="Brodie E.L."/>
            <person name="Williams K.H."/>
            <person name="Hubbard S.S."/>
            <person name="Banfield J.F."/>
        </authorList>
    </citation>
    <scope>NUCLEOTIDE SEQUENCE [LARGE SCALE GENOMIC DNA]</scope>
</reference>
<comment type="caution">
    <text evidence="2">The sequence shown here is derived from an EMBL/GenBank/DDBJ whole genome shotgun (WGS) entry which is preliminary data.</text>
</comment>